<name>W2C7K9_9BACT</name>
<proteinExistence type="predicted"/>
<dbReference type="Gene3D" id="3.40.50.410">
    <property type="entry name" value="von Willebrand factor, type A domain"/>
    <property type="match status" value="1"/>
</dbReference>
<dbReference type="InterPro" id="IPR050768">
    <property type="entry name" value="UPF0353/GerABKA_families"/>
</dbReference>
<dbReference type="PROSITE" id="PS50234">
    <property type="entry name" value="VWFA"/>
    <property type="match status" value="1"/>
</dbReference>
<gene>
    <name evidence="7" type="ORF">N425_04225</name>
</gene>
<dbReference type="EMBL" id="AYUF01000350">
    <property type="protein sequence ID" value="ETK02461.1"/>
    <property type="molecule type" value="Genomic_DNA"/>
</dbReference>
<dbReference type="PANTHER" id="PTHR22550">
    <property type="entry name" value="SPORE GERMINATION PROTEIN"/>
    <property type="match status" value="1"/>
</dbReference>
<dbReference type="InterPro" id="IPR036465">
    <property type="entry name" value="vWFA_dom_sf"/>
</dbReference>
<reference evidence="7 8" key="1">
    <citation type="submission" date="2013-11" db="EMBL/GenBank/DDBJ databases">
        <title>Single cell genomics of uncultured Tannerella BU063 (oral taxon 286).</title>
        <authorList>
            <person name="Beall C.J."/>
            <person name="Campbell A.G."/>
            <person name="Griffen A.L."/>
            <person name="Podar M."/>
            <person name="Leys E.J."/>
        </authorList>
    </citation>
    <scope>NUCLEOTIDE SEQUENCE [LARGE SCALE GENOMIC DNA]</scope>
    <source>
        <strain evidence="7">Cell 2</strain>
    </source>
</reference>
<evidence type="ECO:0000256" key="4">
    <source>
        <dbReference type="ARBA" id="ARBA00023136"/>
    </source>
</evidence>
<dbReference type="InterPro" id="IPR024163">
    <property type="entry name" value="Aerotolerance_reg_N"/>
</dbReference>
<organism evidence="7 8">
    <name type="scientific">Tannerella sp. oral taxon BU063 isolate Cell 2</name>
    <dbReference type="NCBI Taxonomy" id="1411148"/>
    <lineage>
        <taxon>Bacteria</taxon>
        <taxon>Pseudomonadati</taxon>
        <taxon>Bacteroidota</taxon>
        <taxon>Bacteroidia</taxon>
        <taxon>Bacteroidales</taxon>
        <taxon>Tannerellaceae</taxon>
        <taxon>Tannerella</taxon>
    </lineage>
</organism>
<evidence type="ECO:0000259" key="6">
    <source>
        <dbReference type="PROSITE" id="PS50234"/>
    </source>
</evidence>
<keyword evidence="2 5" id="KW-0812">Transmembrane</keyword>
<dbReference type="PATRIC" id="fig|1411148.3.peg.581"/>
<protein>
    <submittedName>
        <fullName evidence="7">Membrane protein</fullName>
    </submittedName>
</protein>
<evidence type="ECO:0000256" key="5">
    <source>
        <dbReference type="SAM" id="Phobius"/>
    </source>
</evidence>
<dbReference type="SMART" id="SM00327">
    <property type="entry name" value="VWA"/>
    <property type="match status" value="1"/>
</dbReference>
<dbReference type="AlphaFoldDB" id="W2C7K9"/>
<evidence type="ECO:0000256" key="1">
    <source>
        <dbReference type="ARBA" id="ARBA00022475"/>
    </source>
</evidence>
<comment type="caution">
    <text evidence="7">The sequence shown here is derived from an EMBL/GenBank/DDBJ whole genome shotgun (WGS) entry which is preliminary data.</text>
</comment>
<dbReference type="PANTHER" id="PTHR22550:SF5">
    <property type="entry name" value="LEUCINE ZIPPER PROTEIN 4"/>
    <property type="match status" value="1"/>
</dbReference>
<dbReference type="Pfam" id="PF13519">
    <property type="entry name" value="VWA_2"/>
    <property type="match status" value="1"/>
</dbReference>
<accession>W2C7K9</accession>
<keyword evidence="3 5" id="KW-1133">Transmembrane helix</keyword>
<evidence type="ECO:0000313" key="8">
    <source>
        <dbReference type="Proteomes" id="UP000018837"/>
    </source>
</evidence>
<feature type="transmembrane region" description="Helical" evidence="5">
    <location>
        <begin position="6"/>
        <end position="28"/>
    </location>
</feature>
<keyword evidence="4 5" id="KW-0472">Membrane</keyword>
<dbReference type="SUPFAM" id="SSF53300">
    <property type="entry name" value="vWA-like"/>
    <property type="match status" value="1"/>
</dbReference>
<dbReference type="InterPro" id="IPR002035">
    <property type="entry name" value="VWF_A"/>
</dbReference>
<feature type="transmembrane region" description="Helical" evidence="5">
    <location>
        <begin position="307"/>
        <end position="324"/>
    </location>
</feature>
<evidence type="ECO:0000256" key="2">
    <source>
        <dbReference type="ARBA" id="ARBA00022692"/>
    </source>
</evidence>
<keyword evidence="1" id="KW-1003">Cell membrane</keyword>
<dbReference type="Pfam" id="PF07584">
    <property type="entry name" value="BatA"/>
    <property type="match status" value="1"/>
</dbReference>
<evidence type="ECO:0000256" key="3">
    <source>
        <dbReference type="ARBA" id="ARBA00022989"/>
    </source>
</evidence>
<feature type="domain" description="VWFA" evidence="6">
    <location>
        <begin position="91"/>
        <end position="287"/>
    </location>
</feature>
<dbReference type="Proteomes" id="UP000018837">
    <property type="component" value="Unassembled WGS sequence"/>
</dbReference>
<sequence length="340" mass="37927">MFRFAHPIYLYLLAVLPVMIGGYVYTLIDRRRAVRRFGDPKLVAELMPEVSRKREHLKFWLFFAAVAVMIFVIAGPQFGSKLETVKKRGVEIMVCLDVSNSMMAEDIQPNRLEKAKQMLSRMTESFTNDKVGLIVFAGDAFTQLPITSDYISAKMFLSSISPSMVSTQGTAIGAAINLALRSFTPNDQAGKTILLITDGENHEDDAVKAAKAAADRGISVNIVGIGQPEGAPIPVGGSSNYMKDNDGNVVITRLNEQMCQEIAAAGKGIYVRADNTNSALHTLQKEIDKMQKAEQESQVYSEYDEQFQSLAWIVLLLLIAEYIIMDRRNRIFRRVKLFSR</sequence>
<feature type="transmembrane region" description="Helical" evidence="5">
    <location>
        <begin position="59"/>
        <end position="78"/>
    </location>
</feature>
<evidence type="ECO:0000313" key="7">
    <source>
        <dbReference type="EMBL" id="ETK02461.1"/>
    </source>
</evidence>